<dbReference type="STRING" id="988821.SAMN05421867_11215"/>
<dbReference type="InterPro" id="IPR011051">
    <property type="entry name" value="RmlC_Cupin_sf"/>
</dbReference>
<dbReference type="SMART" id="SM00530">
    <property type="entry name" value="HTH_XRE"/>
    <property type="match status" value="1"/>
</dbReference>
<dbReference type="PROSITE" id="PS50943">
    <property type="entry name" value="HTH_CROC1"/>
    <property type="match status" value="1"/>
</dbReference>
<dbReference type="InterPro" id="IPR001387">
    <property type="entry name" value="Cro/C1-type_HTH"/>
</dbReference>
<dbReference type="SUPFAM" id="SSF51182">
    <property type="entry name" value="RmlC-like cupins"/>
    <property type="match status" value="1"/>
</dbReference>
<gene>
    <name evidence="3" type="ORF">SAMN05421867_11215</name>
</gene>
<dbReference type="GO" id="GO:0003700">
    <property type="term" value="F:DNA-binding transcription factor activity"/>
    <property type="evidence" value="ECO:0007669"/>
    <property type="project" value="TreeGrafter"/>
</dbReference>
<proteinExistence type="predicted"/>
<evidence type="ECO:0000256" key="1">
    <source>
        <dbReference type="ARBA" id="ARBA00023125"/>
    </source>
</evidence>
<sequence>MLDEVAALEGFDAEVLGSRLRALRESAGLTLRDVAGRTGISTSAVSQIERGVLRPSVHRLFSLVTALDASLVDVFASAGGPPTLPRDVPAGGASATADDHGLHGAGQAVVRRAVEQPAVTLAGGVTFRRLSPGPVHDVDFFESTYPPGATAGDADELLAHRGYEIGTVTAGELTLDLPDERVVLRPGDSVSYSCRTPHRLSNRGTETAVATWLIVHPGLEEHPALRAPATAPPA</sequence>
<dbReference type="CDD" id="cd00093">
    <property type="entry name" value="HTH_XRE"/>
    <property type="match status" value="1"/>
</dbReference>
<name>A0A1I0ZRX2_9CELL</name>
<dbReference type="InterPro" id="IPR010982">
    <property type="entry name" value="Lambda_DNA-bd_dom_sf"/>
</dbReference>
<dbReference type="InterPro" id="IPR014710">
    <property type="entry name" value="RmlC-like_jellyroll"/>
</dbReference>
<evidence type="ECO:0000313" key="4">
    <source>
        <dbReference type="Proteomes" id="UP000199012"/>
    </source>
</evidence>
<dbReference type="InterPro" id="IPR013096">
    <property type="entry name" value="Cupin_2"/>
</dbReference>
<dbReference type="CDD" id="cd02209">
    <property type="entry name" value="cupin_XRE_C"/>
    <property type="match status" value="1"/>
</dbReference>
<dbReference type="SUPFAM" id="SSF47413">
    <property type="entry name" value="lambda repressor-like DNA-binding domains"/>
    <property type="match status" value="1"/>
</dbReference>
<organism evidence="3 4">
    <name type="scientific">Cellulomonas marina</name>
    <dbReference type="NCBI Taxonomy" id="988821"/>
    <lineage>
        <taxon>Bacteria</taxon>
        <taxon>Bacillati</taxon>
        <taxon>Actinomycetota</taxon>
        <taxon>Actinomycetes</taxon>
        <taxon>Micrococcales</taxon>
        <taxon>Cellulomonadaceae</taxon>
        <taxon>Cellulomonas</taxon>
    </lineage>
</organism>
<dbReference type="Gene3D" id="2.60.120.10">
    <property type="entry name" value="Jelly Rolls"/>
    <property type="match status" value="1"/>
</dbReference>
<dbReference type="GO" id="GO:0003677">
    <property type="term" value="F:DNA binding"/>
    <property type="evidence" value="ECO:0007669"/>
    <property type="project" value="UniProtKB-KW"/>
</dbReference>
<dbReference type="PANTHER" id="PTHR46797:SF2">
    <property type="entry name" value="TRANSCRIPTIONAL REGULATOR"/>
    <property type="match status" value="1"/>
</dbReference>
<dbReference type="EMBL" id="FOKA01000012">
    <property type="protein sequence ID" value="SFB27190.1"/>
    <property type="molecule type" value="Genomic_DNA"/>
</dbReference>
<protein>
    <submittedName>
        <fullName evidence="3">Transcriptional regulator, contains XRE-family HTH domain</fullName>
    </submittedName>
</protein>
<reference evidence="3 4" key="1">
    <citation type="submission" date="2016-10" db="EMBL/GenBank/DDBJ databases">
        <authorList>
            <person name="de Groot N.N."/>
        </authorList>
    </citation>
    <scope>NUCLEOTIDE SEQUENCE [LARGE SCALE GENOMIC DNA]</scope>
    <source>
        <strain evidence="3 4">CGMCC 4.6945</strain>
    </source>
</reference>
<keyword evidence="1" id="KW-0238">DNA-binding</keyword>
<dbReference type="PANTHER" id="PTHR46797">
    <property type="entry name" value="HTH-TYPE TRANSCRIPTIONAL REGULATOR"/>
    <property type="match status" value="1"/>
</dbReference>
<dbReference type="AlphaFoldDB" id="A0A1I0ZRX2"/>
<dbReference type="Pfam" id="PF13560">
    <property type="entry name" value="HTH_31"/>
    <property type="match status" value="1"/>
</dbReference>
<dbReference type="GO" id="GO:0005829">
    <property type="term" value="C:cytosol"/>
    <property type="evidence" value="ECO:0007669"/>
    <property type="project" value="TreeGrafter"/>
</dbReference>
<dbReference type="Proteomes" id="UP000199012">
    <property type="component" value="Unassembled WGS sequence"/>
</dbReference>
<keyword evidence="4" id="KW-1185">Reference proteome</keyword>
<dbReference type="Gene3D" id="1.10.260.40">
    <property type="entry name" value="lambda repressor-like DNA-binding domains"/>
    <property type="match status" value="1"/>
</dbReference>
<evidence type="ECO:0000259" key="2">
    <source>
        <dbReference type="PROSITE" id="PS50943"/>
    </source>
</evidence>
<dbReference type="RefSeq" id="WP_239078792.1">
    <property type="nucleotide sequence ID" value="NZ_BONM01000009.1"/>
</dbReference>
<dbReference type="InterPro" id="IPR050807">
    <property type="entry name" value="TransReg_Diox_bact_type"/>
</dbReference>
<dbReference type="Pfam" id="PF07883">
    <property type="entry name" value="Cupin_2"/>
    <property type="match status" value="1"/>
</dbReference>
<evidence type="ECO:0000313" key="3">
    <source>
        <dbReference type="EMBL" id="SFB27190.1"/>
    </source>
</evidence>
<feature type="domain" description="HTH cro/C1-type" evidence="2">
    <location>
        <begin position="20"/>
        <end position="74"/>
    </location>
</feature>
<accession>A0A1I0ZRX2</accession>